<gene>
    <name evidence="2" type="ordered locus">Sulac_2196</name>
</gene>
<keyword evidence="2" id="KW-0560">Oxidoreductase</keyword>
<organism evidence="2 3">
    <name type="scientific">Sulfobacillus acidophilus (strain ATCC 700253 / DSM 10332 / NAL)</name>
    <dbReference type="NCBI Taxonomy" id="679936"/>
    <lineage>
        <taxon>Bacteria</taxon>
        <taxon>Bacillati</taxon>
        <taxon>Bacillota</taxon>
        <taxon>Clostridia</taxon>
        <taxon>Eubacteriales</taxon>
        <taxon>Clostridiales Family XVII. Incertae Sedis</taxon>
        <taxon>Sulfobacillus</taxon>
    </lineage>
</organism>
<feature type="domain" description="Rhodanese" evidence="1">
    <location>
        <begin position="183"/>
        <end position="216"/>
    </location>
</feature>
<reference evidence="3" key="1">
    <citation type="submission" date="2011-12" db="EMBL/GenBank/DDBJ databases">
        <title>The complete genome of chromosome of Sulfobacillus acidophilus DSM 10332.</title>
        <authorList>
            <person name="Lucas S."/>
            <person name="Han J."/>
            <person name="Lapidus A."/>
            <person name="Bruce D."/>
            <person name="Goodwin L."/>
            <person name="Pitluck S."/>
            <person name="Peters L."/>
            <person name="Kyrpides N."/>
            <person name="Mavromatis K."/>
            <person name="Ivanova N."/>
            <person name="Mikhailova N."/>
            <person name="Chertkov O."/>
            <person name="Saunders E."/>
            <person name="Detter J.C."/>
            <person name="Tapia R."/>
            <person name="Han C."/>
            <person name="Land M."/>
            <person name="Hauser L."/>
            <person name="Markowitz V."/>
            <person name="Cheng J.-F."/>
            <person name="Hugenholtz P."/>
            <person name="Woyke T."/>
            <person name="Wu D."/>
            <person name="Pukall R."/>
            <person name="Gehrich-Schroeter G."/>
            <person name="Schneider S."/>
            <person name="Klenk H.-P."/>
            <person name="Eisen J.A."/>
        </authorList>
    </citation>
    <scope>NUCLEOTIDE SEQUENCE [LARGE SCALE GENOMIC DNA]</scope>
    <source>
        <strain evidence="3">ATCC 700253 / DSM 10332 / NAL</strain>
    </source>
</reference>
<dbReference type="AlphaFoldDB" id="G8TTK6"/>
<dbReference type="InterPro" id="IPR027051">
    <property type="entry name" value="XdhC_Rossmann_dom"/>
</dbReference>
<dbReference type="EC" id="1.17.1.4" evidence="2"/>
<keyword evidence="3" id="KW-1185">Reference proteome</keyword>
<evidence type="ECO:0000313" key="3">
    <source>
        <dbReference type="Proteomes" id="UP000005439"/>
    </source>
</evidence>
<reference evidence="2 3" key="2">
    <citation type="journal article" date="2012" name="Stand. Genomic Sci.">
        <title>Complete genome sequence of the moderately thermophilic mineral-sulfide-oxidizing firmicute Sulfobacillus acidophilus type strain (NAL(T)).</title>
        <authorList>
            <person name="Anderson I."/>
            <person name="Chertkov O."/>
            <person name="Chen A."/>
            <person name="Saunders E."/>
            <person name="Lapidus A."/>
            <person name="Nolan M."/>
            <person name="Lucas S."/>
            <person name="Hammon N."/>
            <person name="Deshpande S."/>
            <person name="Cheng J.F."/>
            <person name="Han C."/>
            <person name="Tapia R."/>
            <person name="Goodwin L.A."/>
            <person name="Pitluck S."/>
            <person name="Liolios K."/>
            <person name="Pagani I."/>
            <person name="Ivanova N."/>
            <person name="Mikhailova N."/>
            <person name="Pati A."/>
            <person name="Palaniappan K."/>
            <person name="Land M."/>
            <person name="Pan C."/>
            <person name="Rohde M."/>
            <person name="Pukall R."/>
            <person name="Goker M."/>
            <person name="Detter J.C."/>
            <person name="Woyke T."/>
            <person name="Bristow J."/>
            <person name="Eisen J.A."/>
            <person name="Markowitz V."/>
            <person name="Hugenholtz P."/>
            <person name="Kyrpides N.C."/>
            <person name="Klenk H.P."/>
            <person name="Mavromatis K."/>
        </authorList>
    </citation>
    <scope>NUCLEOTIDE SEQUENCE [LARGE SCALE GENOMIC DNA]</scope>
    <source>
        <strain evidence="3">ATCC 700253 / DSM 10332 / NAL</strain>
    </source>
</reference>
<evidence type="ECO:0000313" key="2">
    <source>
        <dbReference type="EMBL" id="AEW05672.1"/>
    </source>
</evidence>
<dbReference type="STRING" id="679936.Sulac_2196"/>
<protein>
    <submittedName>
        <fullName evidence="2">Xanthine dehydrogenase</fullName>
        <ecNumber evidence="2">1.17.1.4</ecNumber>
    </submittedName>
</protein>
<dbReference type="PANTHER" id="PTHR30388:SF6">
    <property type="entry name" value="XANTHINE DEHYDROGENASE SUBUNIT A-RELATED"/>
    <property type="match status" value="1"/>
</dbReference>
<dbReference type="InterPro" id="IPR003777">
    <property type="entry name" value="XdhC_CoxI"/>
</dbReference>
<dbReference type="InterPro" id="IPR001763">
    <property type="entry name" value="Rhodanese-like_dom"/>
</dbReference>
<dbReference type="Pfam" id="PF13478">
    <property type="entry name" value="XdhC_C"/>
    <property type="match status" value="1"/>
</dbReference>
<proteinExistence type="predicted"/>
<dbReference type="PATRIC" id="fig|679936.5.peg.2271"/>
<dbReference type="KEGG" id="sap:Sulac_2196"/>
<dbReference type="PROSITE" id="PS50206">
    <property type="entry name" value="RHODANESE_3"/>
    <property type="match status" value="1"/>
</dbReference>
<dbReference type="HOGENOM" id="CLU_041115_1_1_9"/>
<name>G8TTK6_SULAD</name>
<sequence>MSSIMEARSLWEFVEETSRQGHASVLATLVSVRGSAYRRPGAKMIICEDGRMRGTLSGGCLEGELFLQAEHVFRTKKASLHHYELAEDDMWGLGIGCKGSVDIWLEPVVPDEPFWQAFGQAVKQDRLVWWGAEIPQGRRFLMTRDWRTGDVPDWVRWSETWSGPESGVRHGYWWDVMRPADRVILCGAGHDAEPVARLARWAGFTVAVLDPRPQVNNGTRFPEAEHWVSEPGQVDPEEVMGSYWVIMNHHKRRDEDAIRLASRSQPRFVGILGPRQRTDEMLAHIEVNSLDLPIHAPVGLDLGAETPDEVAVSIVAELMAVRRGGSGRPLNGRAQIHA</sequence>
<accession>G8TTK6</accession>
<dbReference type="Proteomes" id="UP000005439">
    <property type="component" value="Chromosome"/>
</dbReference>
<evidence type="ECO:0000259" key="1">
    <source>
        <dbReference type="PROSITE" id="PS50206"/>
    </source>
</evidence>
<dbReference type="InterPro" id="IPR052698">
    <property type="entry name" value="MoCofactor_Util/Proc"/>
</dbReference>
<dbReference type="Pfam" id="PF02625">
    <property type="entry name" value="XdhC_CoxI"/>
    <property type="match status" value="1"/>
</dbReference>
<dbReference type="GO" id="GO:0004854">
    <property type="term" value="F:xanthine dehydrogenase activity"/>
    <property type="evidence" value="ECO:0007669"/>
    <property type="project" value="UniProtKB-EC"/>
</dbReference>
<dbReference type="Gene3D" id="3.40.50.720">
    <property type="entry name" value="NAD(P)-binding Rossmann-like Domain"/>
    <property type="match status" value="1"/>
</dbReference>
<dbReference type="PANTHER" id="PTHR30388">
    <property type="entry name" value="ALDEHYDE OXIDOREDUCTASE MOLYBDENUM COFACTOR ASSEMBLY PROTEIN"/>
    <property type="match status" value="1"/>
</dbReference>
<dbReference type="EMBL" id="CP003179">
    <property type="protein sequence ID" value="AEW05672.1"/>
    <property type="molecule type" value="Genomic_DNA"/>
</dbReference>